<dbReference type="EMBL" id="GCHU01001500">
    <property type="protein sequence ID" value="JAG89418.1"/>
    <property type="molecule type" value="Transcribed_RNA"/>
</dbReference>
<sequence>MRMVPEFGHVDSFDGPSARTASAENEVEAAECIDVSVDLVVACKRHLQFLKTVGNMPWLHHGPLVLDAIRRYKQLWMPLAAELGESQILVPPLDVQWVWYCHCLNPDAYKRYCVAHFGKLIDRPLLLDSKSAAEAMSRCKKIWSERFHAEPFDLRVKQRPGFESRAVYPLTSSEDNEVKDDFDLVGAVSKQVPFYQQVFQPFMWETKFLVAAKERYKCFLHLVNKHRGSFPFVPTLDILLMWTTHQSYPSAYAKDMEWLEGVYGGAAIERGPNAVAEEDLHETARLWENTFGKPYEKAGVTFDSIQSKPLSISKALAGLNTPKPIYWEHHDIDVNEKHKTLEPRYVMEVSIMIKGLARGDNREEFRKLFLRLGALDSFKQLRLEKPLAKLCVDTGWQKPWILQCEEKTRGLVLDLRSYINTCFGTLGNTRPLHKLVLPWQEMLQSPSLQVDKSVDVKSNFLQKNCGADCPRLRVVASITPPIQAPYQLKCVPDRVTDDTGAMLSGYVLRMNKYRPQEGRWISRTVLNHAGKECFVVRIRVAKGIWRRGRDRPVGVDWNERVIQVCEGTWTYVSGSVGIAPANVVGTATPIADDLEHHRMTWELSRGEIFSIQMPIEQENWERYLQFTIKNTPKGKSARLLNGRKLQYQVTGANPEEEEGFVTLVRYTPQYPQGRATALFNWKVSAMEFLPEEDALLVLLLCCTTVRTVADFGGESLGNFFTRKRMKQPRPGTRDWGSVVLQNSRSIPDLSFWYLNPREVLGLPPVEDKPSRVKSDEEVHVYTSRSWLYMDGLRSPFGSGNYNAIRKAASTDVSTWGPYGFESGGGTAFGGGHGGGLTRRTLSGVPTDKGGVPTDKGKDKHRGTSVG</sequence>
<accession>A0A0C9SAX8</accession>
<dbReference type="PANTHER" id="PTHR34365">
    <property type="entry name" value="ENOLASE (DUF1399)"/>
    <property type="match status" value="1"/>
</dbReference>
<dbReference type="InterPro" id="IPR057518">
    <property type="entry name" value="GRDP_C"/>
</dbReference>
<dbReference type="PANTHER" id="PTHR34365:SF2">
    <property type="entry name" value="ENOLASE (DUF1399)"/>
    <property type="match status" value="1"/>
</dbReference>
<organism evidence="3">
    <name type="scientific">Wollemia nobilis</name>
    <dbReference type="NCBI Taxonomy" id="56998"/>
    <lineage>
        <taxon>Eukaryota</taxon>
        <taxon>Viridiplantae</taxon>
        <taxon>Streptophyta</taxon>
        <taxon>Embryophyta</taxon>
        <taxon>Tracheophyta</taxon>
        <taxon>Spermatophyta</taxon>
        <taxon>Pinopsida</taxon>
        <taxon>Pinidae</taxon>
        <taxon>Conifers II</taxon>
        <taxon>Araucariales</taxon>
        <taxon>Araucariaceae</taxon>
        <taxon>Wollemia</taxon>
    </lineage>
</organism>
<feature type="region of interest" description="Disordered" evidence="1">
    <location>
        <begin position="829"/>
        <end position="866"/>
    </location>
</feature>
<dbReference type="InterPro" id="IPR009836">
    <property type="entry name" value="GRDP-like"/>
</dbReference>
<protein>
    <submittedName>
        <fullName evidence="3">TSA: Wollemia nobilis Ref_Wollemi_Transcript_1515_3156 transcribed RNA sequence</fullName>
    </submittedName>
</protein>
<dbReference type="Pfam" id="PF25335">
    <property type="entry name" value="GRDP_C"/>
    <property type="match status" value="1"/>
</dbReference>
<evidence type="ECO:0000313" key="3">
    <source>
        <dbReference type="EMBL" id="JAG89418.1"/>
    </source>
</evidence>
<name>A0A0C9SAX8_9CONI</name>
<evidence type="ECO:0000259" key="2">
    <source>
        <dbReference type="Pfam" id="PF25335"/>
    </source>
</evidence>
<dbReference type="AlphaFoldDB" id="A0A0C9SAX8"/>
<proteinExistence type="predicted"/>
<dbReference type="Pfam" id="PF07173">
    <property type="entry name" value="GRDP-like"/>
    <property type="match status" value="1"/>
</dbReference>
<reference evidence="3" key="1">
    <citation type="submission" date="2015-02" db="EMBL/GenBank/DDBJ databases">
        <title>A transcriptome of Wollemia nobilis - a relic of Gondwana.</title>
        <authorList>
            <person name="Chia J.Y."/>
            <person name="Leong Y.S."/>
            <person name="Abdul Karim S."/>
            <person name="Wan Azmi N."/>
            <person name="Hercus R."/>
            <person name="Croft L."/>
        </authorList>
    </citation>
    <scope>NUCLEOTIDE SEQUENCE</scope>
    <source>
        <strain evidence="3">MaeBrown</strain>
        <tissue evidence="3">Leaf</tissue>
    </source>
</reference>
<evidence type="ECO:0000256" key="1">
    <source>
        <dbReference type="SAM" id="MobiDB-lite"/>
    </source>
</evidence>
<feature type="domain" description="GRPD C-terminal" evidence="2">
    <location>
        <begin position="525"/>
        <end position="688"/>
    </location>
</feature>